<evidence type="ECO:0000313" key="4">
    <source>
        <dbReference type="Proteomes" id="UP000199379"/>
    </source>
</evidence>
<dbReference type="AlphaFoldDB" id="A0A1H6TXW0"/>
<evidence type="ECO:0000313" key="3">
    <source>
        <dbReference type="EMBL" id="SEI84036.1"/>
    </source>
</evidence>
<keyword evidence="4" id="KW-1185">Reference proteome</keyword>
<dbReference type="SUPFAM" id="SSF53800">
    <property type="entry name" value="Chelatase"/>
    <property type="match status" value="1"/>
</dbReference>
<evidence type="ECO:0000256" key="2">
    <source>
        <dbReference type="ARBA" id="ARBA00023239"/>
    </source>
</evidence>
<protein>
    <submittedName>
        <fullName evidence="3">Sirohydrochlorin ferrochelatase</fullName>
    </submittedName>
</protein>
<sequence length="239" mass="24542">MTDALIVAHGQPSDPEPAEAALAAFAARVSAQADGLDIGSATLAAKGSFEAALGRLRTDGVVYPLFMAKGWFVTDALPGRMAGHAARLLDPLGTDPGLPALAADALRAASTAKGWRVEDTEYLLAAHGSGRSRNPARVALDFAEEVRAILGVGDIGVGFVEEAPTIEDMARPMGSQAICLPVFARPGGHASEDVPQALDAAGFAGLRLPVLGELPEIPSLIAQRLTEAVGPQAQPAAIR</sequence>
<gene>
    <name evidence="3" type="ORF">SAMN05444007_102450</name>
</gene>
<accession>A0A1H6TXW0</accession>
<dbReference type="InterPro" id="IPR050963">
    <property type="entry name" value="Sirohydro_Cobaltochel/CbiX"/>
</dbReference>
<dbReference type="PANTHER" id="PTHR33542">
    <property type="entry name" value="SIROHYDROCHLORIN FERROCHELATASE, CHLOROPLASTIC"/>
    <property type="match status" value="1"/>
</dbReference>
<organism evidence="3 4">
    <name type="scientific">Cribrihabitans marinus</name>
    <dbReference type="NCBI Taxonomy" id="1227549"/>
    <lineage>
        <taxon>Bacteria</taxon>
        <taxon>Pseudomonadati</taxon>
        <taxon>Pseudomonadota</taxon>
        <taxon>Alphaproteobacteria</taxon>
        <taxon>Rhodobacterales</taxon>
        <taxon>Paracoccaceae</taxon>
        <taxon>Cribrihabitans</taxon>
    </lineage>
</organism>
<dbReference type="Gene3D" id="3.40.50.1400">
    <property type="match status" value="2"/>
</dbReference>
<dbReference type="InterPro" id="IPR002762">
    <property type="entry name" value="CbiX-like"/>
</dbReference>
<proteinExistence type="predicted"/>
<keyword evidence="2" id="KW-0456">Lyase</keyword>
<dbReference type="Pfam" id="PF01903">
    <property type="entry name" value="CbiX"/>
    <property type="match status" value="1"/>
</dbReference>
<dbReference type="RefSeq" id="WP_092362986.1">
    <property type="nucleotide sequence ID" value="NZ_BMGV01000002.1"/>
</dbReference>
<dbReference type="CDD" id="cd03416">
    <property type="entry name" value="CbiX_SirB_N"/>
    <property type="match status" value="1"/>
</dbReference>
<dbReference type="STRING" id="1227549.SAMN05444007_102450"/>
<dbReference type="Proteomes" id="UP000199379">
    <property type="component" value="Unassembled WGS sequence"/>
</dbReference>
<dbReference type="GO" id="GO:0046872">
    <property type="term" value="F:metal ion binding"/>
    <property type="evidence" value="ECO:0007669"/>
    <property type="project" value="UniProtKB-KW"/>
</dbReference>
<name>A0A1H6TXW0_9RHOB</name>
<keyword evidence="1" id="KW-0479">Metal-binding</keyword>
<dbReference type="PANTHER" id="PTHR33542:SF3">
    <property type="entry name" value="SIROHYDROCHLORIN FERROCHELATASE, CHLOROPLASTIC"/>
    <property type="match status" value="1"/>
</dbReference>
<dbReference type="GO" id="GO:0016829">
    <property type="term" value="F:lyase activity"/>
    <property type="evidence" value="ECO:0007669"/>
    <property type="project" value="UniProtKB-KW"/>
</dbReference>
<reference evidence="3 4" key="1">
    <citation type="submission" date="2016-10" db="EMBL/GenBank/DDBJ databases">
        <authorList>
            <person name="de Groot N.N."/>
        </authorList>
    </citation>
    <scope>NUCLEOTIDE SEQUENCE [LARGE SCALE GENOMIC DNA]</scope>
    <source>
        <strain evidence="3 4">DSM 29340</strain>
    </source>
</reference>
<dbReference type="EMBL" id="FNYD01000002">
    <property type="protein sequence ID" value="SEI84036.1"/>
    <property type="molecule type" value="Genomic_DNA"/>
</dbReference>
<dbReference type="OrthoDB" id="7346027at2"/>
<evidence type="ECO:0000256" key="1">
    <source>
        <dbReference type="ARBA" id="ARBA00022723"/>
    </source>
</evidence>